<dbReference type="GO" id="GO:0001578">
    <property type="term" value="P:microtubule bundle formation"/>
    <property type="evidence" value="ECO:0007669"/>
    <property type="project" value="TreeGrafter"/>
</dbReference>
<dbReference type="Proteomes" id="UP000001876">
    <property type="component" value="Unassembled WGS sequence"/>
</dbReference>
<comment type="similarity">
    <text evidence="1">Belongs to the TPPP family.</text>
</comment>
<accession>C1MVM1</accession>
<dbReference type="PANTHER" id="PTHR12932">
    <property type="entry name" value="P25 ALPHA-RELATED"/>
    <property type="match status" value="1"/>
</dbReference>
<name>C1MVM1_MICPC</name>
<dbReference type="EMBL" id="GG663741">
    <property type="protein sequence ID" value="EEH55729.1"/>
    <property type="molecule type" value="Genomic_DNA"/>
</dbReference>
<feature type="compositionally biased region" description="Basic and acidic residues" evidence="2">
    <location>
        <begin position="801"/>
        <end position="818"/>
    </location>
</feature>
<evidence type="ECO:0000256" key="2">
    <source>
        <dbReference type="SAM" id="MobiDB-lite"/>
    </source>
</evidence>
<protein>
    <submittedName>
        <fullName evidence="3">Predicted protein</fullName>
    </submittedName>
</protein>
<dbReference type="GO" id="GO:0046785">
    <property type="term" value="P:microtubule polymerization"/>
    <property type="evidence" value="ECO:0007669"/>
    <property type="project" value="InterPro"/>
</dbReference>
<evidence type="ECO:0000256" key="1">
    <source>
        <dbReference type="ARBA" id="ARBA00010994"/>
    </source>
</evidence>
<dbReference type="AlphaFoldDB" id="C1MVM1"/>
<dbReference type="GO" id="GO:0015631">
    <property type="term" value="F:tubulin binding"/>
    <property type="evidence" value="ECO:0007669"/>
    <property type="project" value="InterPro"/>
</dbReference>
<feature type="compositionally biased region" description="Basic and acidic residues" evidence="2">
    <location>
        <begin position="769"/>
        <end position="790"/>
    </location>
</feature>
<dbReference type="SUPFAM" id="SSF47473">
    <property type="entry name" value="EF-hand"/>
    <property type="match status" value="1"/>
</dbReference>
<proteinExistence type="inferred from homology"/>
<feature type="region of interest" description="Disordered" evidence="2">
    <location>
        <begin position="655"/>
        <end position="700"/>
    </location>
</feature>
<gene>
    <name evidence="3" type="ORF">MICPUCDRAFT_59427</name>
</gene>
<reference evidence="3 4" key="1">
    <citation type="journal article" date="2009" name="Science">
        <title>Green evolution and dynamic adaptations revealed by genomes of the marine picoeukaryotes Micromonas.</title>
        <authorList>
            <person name="Worden A.Z."/>
            <person name="Lee J.H."/>
            <person name="Mock T."/>
            <person name="Rouze P."/>
            <person name="Simmons M.P."/>
            <person name="Aerts A.L."/>
            <person name="Allen A.E."/>
            <person name="Cuvelier M.L."/>
            <person name="Derelle E."/>
            <person name="Everett M.V."/>
            <person name="Foulon E."/>
            <person name="Grimwood J."/>
            <person name="Gundlach H."/>
            <person name="Henrissat B."/>
            <person name="Napoli C."/>
            <person name="McDonald S.M."/>
            <person name="Parker M.S."/>
            <person name="Rombauts S."/>
            <person name="Salamov A."/>
            <person name="Von Dassow P."/>
            <person name="Badger J.H."/>
            <person name="Coutinho P.M."/>
            <person name="Demir E."/>
            <person name="Dubchak I."/>
            <person name="Gentemann C."/>
            <person name="Eikrem W."/>
            <person name="Gready J.E."/>
            <person name="John U."/>
            <person name="Lanier W."/>
            <person name="Lindquist E.A."/>
            <person name="Lucas S."/>
            <person name="Mayer K.F."/>
            <person name="Moreau H."/>
            <person name="Not F."/>
            <person name="Otillar R."/>
            <person name="Panaud O."/>
            <person name="Pangilinan J."/>
            <person name="Paulsen I."/>
            <person name="Piegu B."/>
            <person name="Poliakov A."/>
            <person name="Robbens S."/>
            <person name="Schmutz J."/>
            <person name="Toulza E."/>
            <person name="Wyss T."/>
            <person name="Zelensky A."/>
            <person name="Zhou K."/>
            <person name="Armbrust E.V."/>
            <person name="Bhattacharya D."/>
            <person name="Goodenough U.W."/>
            <person name="Van de Peer Y."/>
            <person name="Grigoriev I.V."/>
        </authorList>
    </citation>
    <scope>NUCLEOTIDE SEQUENCE [LARGE SCALE GENOMIC DNA]</scope>
    <source>
        <strain evidence="3 4">CCMP1545</strain>
    </source>
</reference>
<sequence length="877" mass="97731">MADNVAEMTEAMPVVPAVEAFLSYLSLHDRTQLDIMLHRSGRHPDNLNWSADPKFVKKALVYGRATSGDDSELYKKTLQEQRNVEKRQARRSVMNAKAREANADMSIFELEKKLLKTFKAYGEFRLFKEKMRFRRAPVGGVSVPESENGVWEMSTLGFQRMIRDCGLLDNSLSVQDMDKIFVAVDAGETAAQQKVNKKKRAQRMREGEHEVGDLKINFEEFGVAMRVVAKKRYPAAANRDVAYRALMKNYVSPNALAYPKKMEPEPDLDELLSRECVNAFTKHDAAMKRVYGHYATLNMTSATTKKITWATVVETGSTMNHDEFITFCINFEIVPQLLTKADALCVFNEVEAANDADGEVDEMVYPAFVELLGQLALSAFANVPPILKNPRTDVSAIEACKRLIKPVPKELWFYGTIGRLFRRRGYFVGPNGSCIPAKQGAGPADERYPYKDRDAAAGKAPPGAWIPAAGGNADGITNNPGHERRYGRGGDGFWGGYDRRPAQAVHSREEKLAREKINRVLLGKMQAHDRLRARQRENDARYPGYPSGGVANLGADVDGDGGAEDRGEAARLFKQSSTHGELTRESSRFTETEAFLATIRDPPMDLLKAPWVPANHRIASHHSTESFQKPAVPMDKHAASALVEKIIAKQRRDGVGATRRSVVMAPRDVSSFNAGDPRDRRRRDNKGRLLPAGAIPVSDPDARGIARRRRGVQVTTFQAPVERHGHGPAVGGVVEPKTLNTPYGFESARESYEETLRESFDDSVYDGEGGAHDGEGGAHGGEDDYPRLDADGDGDGEEEEEKKWLSPKQREARKRDQNSVRNLDWFEEIRAKALEQRPVGDQLSRWRGKLGTKADRENAESMMAMIRRGLSVNQNVE</sequence>
<evidence type="ECO:0000313" key="4">
    <source>
        <dbReference type="Proteomes" id="UP000001876"/>
    </source>
</evidence>
<feature type="compositionally biased region" description="Acidic residues" evidence="2">
    <location>
        <begin position="791"/>
        <end position="800"/>
    </location>
</feature>
<dbReference type="InterPro" id="IPR011992">
    <property type="entry name" value="EF-hand-dom_pair"/>
</dbReference>
<dbReference type="RefSeq" id="XP_003059777.1">
    <property type="nucleotide sequence ID" value="XM_003059731.1"/>
</dbReference>
<dbReference type="KEGG" id="mpp:MICPUCDRAFT_59427"/>
<dbReference type="Gene3D" id="1.10.238.10">
    <property type="entry name" value="EF-hand"/>
    <property type="match status" value="1"/>
</dbReference>
<dbReference type="GeneID" id="9685499"/>
<dbReference type="OrthoDB" id="537469at2759"/>
<feature type="compositionally biased region" description="Basic and acidic residues" evidence="2">
    <location>
        <begin position="747"/>
        <end position="760"/>
    </location>
</feature>
<evidence type="ECO:0000313" key="3">
    <source>
        <dbReference type="EMBL" id="EEH55729.1"/>
    </source>
</evidence>
<organism evidence="4">
    <name type="scientific">Micromonas pusilla (strain CCMP1545)</name>
    <name type="common">Picoplanktonic green alga</name>
    <dbReference type="NCBI Taxonomy" id="564608"/>
    <lineage>
        <taxon>Eukaryota</taxon>
        <taxon>Viridiplantae</taxon>
        <taxon>Chlorophyta</taxon>
        <taxon>Mamiellophyceae</taxon>
        <taxon>Mamiellales</taxon>
        <taxon>Mamiellaceae</taxon>
        <taxon>Micromonas</taxon>
    </lineage>
</organism>
<feature type="region of interest" description="Disordered" evidence="2">
    <location>
        <begin position="747"/>
        <end position="820"/>
    </location>
</feature>
<dbReference type="InterPro" id="IPR008907">
    <property type="entry name" value="TPP/p25"/>
</dbReference>
<dbReference type="PANTHER" id="PTHR12932:SF9">
    <property type="entry name" value="TUBULIN POLYMERIZATION-PROMOTING PROTEIN HOMOLOG"/>
    <property type="match status" value="1"/>
</dbReference>
<keyword evidence="4" id="KW-1185">Reference proteome</keyword>
<dbReference type="GO" id="GO:0032273">
    <property type="term" value="P:positive regulation of protein polymerization"/>
    <property type="evidence" value="ECO:0007669"/>
    <property type="project" value="TreeGrafter"/>
</dbReference>
<dbReference type="GO" id="GO:0005874">
    <property type="term" value="C:microtubule"/>
    <property type="evidence" value="ECO:0007669"/>
    <property type="project" value="TreeGrafter"/>
</dbReference>